<keyword evidence="2" id="KW-0472">Membrane</keyword>
<sequence>MGSALSTSVPTPRVANQTITPATMNAASNSPSSSPLPNSSVFGTCDVPAELDSQNPVRRTFKKDSKLYIPFLINLIVLFLAGVTFIYMYVDRPDVRKHLNASSVSKSLNSVSKNSIYVRPLGL</sequence>
<name>A0A6C0DPV5_9ZZZZ</name>
<reference evidence="3" key="1">
    <citation type="journal article" date="2020" name="Nature">
        <title>Giant virus diversity and host interactions through global metagenomics.</title>
        <authorList>
            <person name="Schulz F."/>
            <person name="Roux S."/>
            <person name="Paez-Espino D."/>
            <person name="Jungbluth S."/>
            <person name="Walsh D.A."/>
            <person name="Denef V.J."/>
            <person name="McMahon K.D."/>
            <person name="Konstantinidis K.T."/>
            <person name="Eloe-Fadrosh E.A."/>
            <person name="Kyrpides N.C."/>
            <person name="Woyke T."/>
        </authorList>
    </citation>
    <scope>NUCLEOTIDE SEQUENCE</scope>
    <source>
        <strain evidence="3">GVMAG-M-3300023174-46</strain>
    </source>
</reference>
<dbReference type="EMBL" id="MN739655">
    <property type="protein sequence ID" value="QHT18374.1"/>
    <property type="molecule type" value="Genomic_DNA"/>
</dbReference>
<keyword evidence="2" id="KW-1133">Transmembrane helix</keyword>
<keyword evidence="2" id="KW-0812">Transmembrane</keyword>
<evidence type="ECO:0000256" key="1">
    <source>
        <dbReference type="SAM" id="MobiDB-lite"/>
    </source>
</evidence>
<protein>
    <recommendedName>
        <fullName evidence="4">Transmembrane protein</fullName>
    </recommendedName>
</protein>
<feature type="region of interest" description="Disordered" evidence="1">
    <location>
        <begin position="1"/>
        <end position="38"/>
    </location>
</feature>
<evidence type="ECO:0000256" key="2">
    <source>
        <dbReference type="SAM" id="Phobius"/>
    </source>
</evidence>
<feature type="transmembrane region" description="Helical" evidence="2">
    <location>
        <begin position="67"/>
        <end position="90"/>
    </location>
</feature>
<proteinExistence type="predicted"/>
<dbReference type="AlphaFoldDB" id="A0A6C0DPV5"/>
<accession>A0A6C0DPV5</accession>
<feature type="compositionally biased region" description="Polar residues" evidence="1">
    <location>
        <begin position="1"/>
        <end position="23"/>
    </location>
</feature>
<evidence type="ECO:0000313" key="3">
    <source>
        <dbReference type="EMBL" id="QHT18374.1"/>
    </source>
</evidence>
<evidence type="ECO:0008006" key="4">
    <source>
        <dbReference type="Google" id="ProtNLM"/>
    </source>
</evidence>
<feature type="compositionally biased region" description="Low complexity" evidence="1">
    <location>
        <begin position="25"/>
        <end position="38"/>
    </location>
</feature>
<organism evidence="3">
    <name type="scientific">viral metagenome</name>
    <dbReference type="NCBI Taxonomy" id="1070528"/>
    <lineage>
        <taxon>unclassified sequences</taxon>
        <taxon>metagenomes</taxon>
        <taxon>organismal metagenomes</taxon>
    </lineage>
</organism>